<organism evidence="9">
    <name type="scientific">Fonticula alba</name>
    <name type="common">Slime mold</name>
    <dbReference type="NCBI Taxonomy" id="691883"/>
    <lineage>
        <taxon>Eukaryota</taxon>
        <taxon>Rotosphaerida</taxon>
        <taxon>Fonticulaceae</taxon>
        <taxon>Fonticula</taxon>
    </lineage>
</organism>
<feature type="region of interest" description="Disordered" evidence="7">
    <location>
        <begin position="483"/>
        <end position="505"/>
    </location>
</feature>
<feature type="domain" description="mRNA decay factor PAT1" evidence="8">
    <location>
        <begin position="482"/>
        <end position="762"/>
    </location>
</feature>
<keyword evidence="4" id="KW-0963">Cytoplasm</keyword>
<evidence type="ECO:0000256" key="5">
    <source>
        <dbReference type="ARBA" id="ARBA00022884"/>
    </source>
</evidence>
<feature type="region of interest" description="Disordered" evidence="7">
    <location>
        <begin position="387"/>
        <end position="435"/>
    </location>
</feature>
<dbReference type="GeneID" id="20529995"/>
<evidence type="ECO:0000313" key="9">
    <source>
        <dbReference type="EMBL" id="KCV68354.1"/>
    </source>
</evidence>
<feature type="compositionally biased region" description="Polar residues" evidence="7">
    <location>
        <begin position="483"/>
        <end position="495"/>
    </location>
</feature>
<dbReference type="PANTHER" id="PTHR21551:SF0">
    <property type="entry name" value="PROTEIN ASSOCIATED WITH TOPO II RELATED-1, ISOFORM A"/>
    <property type="match status" value="1"/>
</dbReference>
<feature type="compositionally biased region" description="Basic and acidic residues" evidence="7">
    <location>
        <begin position="420"/>
        <end position="435"/>
    </location>
</feature>
<proteinExistence type="inferred from homology"/>
<evidence type="ECO:0000256" key="2">
    <source>
        <dbReference type="ARBA" id="ARBA00004201"/>
    </source>
</evidence>
<dbReference type="InterPro" id="IPR039900">
    <property type="entry name" value="Pat1-like"/>
</dbReference>
<comment type="subcellular location">
    <subcellularLocation>
        <location evidence="2">Cytoplasm</location>
        <location evidence="2">P-body</location>
    </subcellularLocation>
    <subcellularLocation>
        <location evidence="1">Nucleus</location>
    </subcellularLocation>
</comment>
<feature type="region of interest" description="Disordered" evidence="7">
    <location>
        <begin position="1"/>
        <end position="20"/>
    </location>
</feature>
<evidence type="ECO:0000256" key="1">
    <source>
        <dbReference type="ARBA" id="ARBA00004123"/>
    </source>
</evidence>
<dbReference type="GO" id="GO:0003723">
    <property type="term" value="F:RNA binding"/>
    <property type="evidence" value="ECO:0007669"/>
    <property type="project" value="UniProtKB-KW"/>
</dbReference>
<sequence length="847" mass="89597">MNYDDNIDDDGSDLDDFYPDQTDVIDSSAIRMPFDFSAAAARAREDFSRFSDSAQAPAPVPVPQPKQRQAPAPAPVPAPAGPARGGLPARPMHPGATPGVRPPPAAHFPGGSPPMGHHQHPGAIPSARPLRMGPVPGAPTGVGTPVRPPVAGAIPMAGDSPPGQPSFSAVAATSAPQQPTRVTVASLTSPVAGGAMSAPGPAPTAKPSAHSGIIGVDPESAPLPAHLRSITSQMASDTPTGSSSELTALESLAASSKRVPRWQQQIQRRMLTNDDLLPSRHRYSGPLMCVSDKAFLTRMHVSLLQTMTPYVDDYYCLMYSQRDEPQKKPASGADTPAAVADAVQNPPAADAAGTGEAAAAASAVPASGTSAAASATSVATAAAMGSAAVPTSPKPSGARPPMATADGDAPSTGEEEQEDAELRRLRRAAEASTRQRELYRNFNLSRATPTGRSEGLFSSSLGTTMKFRRPPQMYPGLTTLLRSDSASQEAASSTAGIPEAPDAGSSRSQHLRILRAIEAVYSRILRYEDWMAHETSGVQLTSDTNFKSSPLDMEKLRQAVFNEIILNEEVESDPESILSHALSFLSYDKGVRAMRRVIPLLEREQLLGLLPVIVHAFASFAYLHDTSDKAVRPNHQFSEYVVTPLSLLLLDLQTDELIVFLHSFLVLVNERILYSALSGLSGITLINHLLLRIAILHRSGQFHYNDDNGRILAALATRLLATIRGQMSAFYAHHSSLNGEPGRRAVWHLLVCLAHSVPDDESTRALLSDDGDPMKGPSPAIAVSDEMLKQAIAEMCTVLSAGQVPSDEIKLFFLVCGVPNPEDLAIATMSAEHAAAAARAAAQPAQV</sequence>
<name>A0A058Z244_FONAL</name>
<keyword evidence="5" id="KW-0694">RNA-binding</keyword>
<accession>A0A058Z244</accession>
<reference evidence="9" key="1">
    <citation type="submission" date="2013-04" db="EMBL/GenBank/DDBJ databases">
        <title>The Genome Sequence of Fonticula alba ATCC 38817.</title>
        <authorList>
            <consortium name="The Broad Institute Genomics Platform"/>
            <person name="Russ C."/>
            <person name="Cuomo C."/>
            <person name="Burger G."/>
            <person name="Gray M.W."/>
            <person name="Holland P.W.H."/>
            <person name="King N."/>
            <person name="Lang F.B.F."/>
            <person name="Roger A.J."/>
            <person name="Ruiz-Trillo I."/>
            <person name="Brown M."/>
            <person name="Walker B."/>
            <person name="Young S."/>
            <person name="Zeng Q."/>
            <person name="Gargeya S."/>
            <person name="Fitzgerald M."/>
            <person name="Haas B."/>
            <person name="Abouelleil A."/>
            <person name="Allen A.W."/>
            <person name="Alvarado L."/>
            <person name="Arachchi H.M."/>
            <person name="Berlin A.M."/>
            <person name="Chapman S.B."/>
            <person name="Gainer-Dewar J."/>
            <person name="Goldberg J."/>
            <person name="Griggs A."/>
            <person name="Gujja S."/>
            <person name="Hansen M."/>
            <person name="Howarth C."/>
            <person name="Imamovic A."/>
            <person name="Ireland A."/>
            <person name="Larimer J."/>
            <person name="McCowan C."/>
            <person name="Murphy C."/>
            <person name="Pearson M."/>
            <person name="Poon T.W."/>
            <person name="Priest M."/>
            <person name="Roberts A."/>
            <person name="Saif S."/>
            <person name="Shea T."/>
            <person name="Sisk P."/>
            <person name="Sykes S."/>
            <person name="Wortman J."/>
            <person name="Nusbaum C."/>
            <person name="Birren B."/>
        </authorList>
    </citation>
    <scope>NUCLEOTIDE SEQUENCE [LARGE SCALE GENOMIC DNA]</scope>
    <source>
        <strain evidence="9">ATCC 38817</strain>
    </source>
</reference>
<feature type="region of interest" description="Disordered" evidence="7">
    <location>
        <begin position="44"/>
        <end position="169"/>
    </location>
</feature>
<evidence type="ECO:0000259" key="8">
    <source>
        <dbReference type="Pfam" id="PF09770"/>
    </source>
</evidence>
<dbReference type="OrthoDB" id="8251691at2759"/>
<evidence type="ECO:0000256" key="7">
    <source>
        <dbReference type="SAM" id="MobiDB-lite"/>
    </source>
</evidence>
<protein>
    <recommendedName>
        <fullName evidence="8">mRNA decay factor PAT1 domain-containing protein</fullName>
    </recommendedName>
</protein>
<evidence type="ECO:0000256" key="4">
    <source>
        <dbReference type="ARBA" id="ARBA00022490"/>
    </source>
</evidence>
<dbReference type="GO" id="GO:0033962">
    <property type="term" value="P:P-body assembly"/>
    <property type="evidence" value="ECO:0007669"/>
    <property type="project" value="TreeGrafter"/>
</dbReference>
<keyword evidence="6" id="KW-0539">Nucleus</keyword>
<dbReference type="InterPro" id="IPR019167">
    <property type="entry name" value="PAT1_dom"/>
</dbReference>
<feature type="compositionally biased region" description="Acidic residues" evidence="7">
    <location>
        <begin position="1"/>
        <end position="18"/>
    </location>
</feature>
<dbReference type="eggNOG" id="KOG4592">
    <property type="taxonomic scope" value="Eukaryota"/>
</dbReference>
<dbReference type="STRING" id="691883.A0A058Z244"/>
<evidence type="ECO:0000313" key="10">
    <source>
        <dbReference type="Proteomes" id="UP000030693"/>
    </source>
</evidence>
<evidence type="ECO:0000256" key="6">
    <source>
        <dbReference type="ARBA" id="ARBA00023242"/>
    </source>
</evidence>
<evidence type="ECO:0000256" key="3">
    <source>
        <dbReference type="ARBA" id="ARBA00009138"/>
    </source>
</evidence>
<gene>
    <name evidence="9" type="ORF">H696_05270</name>
</gene>
<dbReference type="GO" id="GO:0000932">
    <property type="term" value="C:P-body"/>
    <property type="evidence" value="ECO:0007669"/>
    <property type="project" value="UniProtKB-SubCell"/>
</dbReference>
<feature type="compositionally biased region" description="Low complexity" evidence="7">
    <location>
        <begin position="81"/>
        <end position="90"/>
    </location>
</feature>
<keyword evidence="10" id="KW-1185">Reference proteome</keyword>
<dbReference type="GO" id="GO:0005634">
    <property type="term" value="C:nucleus"/>
    <property type="evidence" value="ECO:0007669"/>
    <property type="project" value="UniProtKB-SubCell"/>
</dbReference>
<feature type="compositionally biased region" description="Low complexity" evidence="7">
    <location>
        <begin position="133"/>
        <end position="153"/>
    </location>
</feature>
<dbReference type="RefSeq" id="XP_009497408.1">
    <property type="nucleotide sequence ID" value="XM_009499133.1"/>
</dbReference>
<comment type="similarity">
    <text evidence="3">Belongs to the PAT1 family.</text>
</comment>
<dbReference type="Pfam" id="PF09770">
    <property type="entry name" value="PAT1"/>
    <property type="match status" value="1"/>
</dbReference>
<dbReference type="AlphaFoldDB" id="A0A058Z244"/>
<dbReference type="PANTHER" id="PTHR21551">
    <property type="entry name" value="TOPOISOMERASE II-ASSOCIATED PROTEIN PAT1"/>
    <property type="match status" value="1"/>
</dbReference>
<dbReference type="Proteomes" id="UP000030693">
    <property type="component" value="Unassembled WGS sequence"/>
</dbReference>
<dbReference type="GO" id="GO:0000290">
    <property type="term" value="P:deadenylation-dependent decapping of nuclear-transcribed mRNA"/>
    <property type="evidence" value="ECO:0007669"/>
    <property type="project" value="InterPro"/>
</dbReference>
<dbReference type="EMBL" id="KB932209">
    <property type="protein sequence ID" value="KCV68354.1"/>
    <property type="molecule type" value="Genomic_DNA"/>
</dbReference>